<protein>
    <submittedName>
        <fullName evidence="3">Tripartite-type tricarboxylate transporter receptor subunit TctC</fullName>
    </submittedName>
</protein>
<dbReference type="Gene3D" id="3.40.190.10">
    <property type="entry name" value="Periplasmic binding protein-like II"/>
    <property type="match status" value="1"/>
</dbReference>
<feature type="chain" id="PRO_5021030704" evidence="2">
    <location>
        <begin position="25"/>
        <end position="324"/>
    </location>
</feature>
<dbReference type="InterPro" id="IPR042100">
    <property type="entry name" value="Bug_dom1"/>
</dbReference>
<sequence length="324" mass="34205">MKTTRRHVLGLMAALACAPGVAISAAKWPNEKPIRIIVPFPPGGNSDLLARAIGQQLSEKLRQSVVIENRSGAGGSIGAAAAAREAADGYTFLLGDIATQVINELILPKLSYSPENDFVTVSRLTSVSLLFVANPKLGVKSFADFINQAKSNPGKLTYASGGTGTPSHLAMAMLAANAGIELVHVPYRGSAPALNDIIAGEVDVMLDGAATQLVRTGRLQLLGVSGEKSPAFPDAPTIAQAGVANYRFSSWHGIFAPKSTSTEIVNSVASALSDILGQPALKKQFADQNIQLLASNQKAFNDFIKQQKEEFTKLVREQNIKAQS</sequence>
<proteinExistence type="inferred from homology"/>
<reference evidence="3 4" key="1">
    <citation type="submission" date="2019-02" db="EMBL/GenBank/DDBJ databases">
        <title>Genomic Encyclopedia of Type Strains, Phase IV (KMG-IV): sequencing the most valuable type-strain genomes for metagenomic binning, comparative biology and taxonomic classification.</title>
        <authorList>
            <person name="Goeker M."/>
        </authorList>
    </citation>
    <scope>NUCLEOTIDE SEQUENCE [LARGE SCALE GENOMIC DNA]</scope>
    <source>
        <strain evidence="3 4">DSM 23814</strain>
    </source>
</reference>
<dbReference type="Gene3D" id="3.40.190.150">
    <property type="entry name" value="Bordetella uptake gene, domain 1"/>
    <property type="match status" value="1"/>
</dbReference>
<dbReference type="PROSITE" id="PS51257">
    <property type="entry name" value="PROKAR_LIPOPROTEIN"/>
    <property type="match status" value="1"/>
</dbReference>
<comment type="similarity">
    <text evidence="1">Belongs to the UPF0065 (bug) family.</text>
</comment>
<dbReference type="PANTHER" id="PTHR42928">
    <property type="entry name" value="TRICARBOXYLATE-BINDING PROTEIN"/>
    <property type="match status" value="1"/>
</dbReference>
<keyword evidence="3" id="KW-0675">Receptor</keyword>
<dbReference type="RefSeq" id="WP_130304429.1">
    <property type="nucleotide sequence ID" value="NZ_SHKO01000002.1"/>
</dbReference>
<feature type="signal peptide" evidence="2">
    <location>
        <begin position="1"/>
        <end position="24"/>
    </location>
</feature>
<keyword evidence="4" id="KW-1185">Reference proteome</keyword>
<organism evidence="3 4">
    <name type="scientific">Advenella incenata</name>
    <dbReference type="NCBI Taxonomy" id="267800"/>
    <lineage>
        <taxon>Bacteria</taxon>
        <taxon>Pseudomonadati</taxon>
        <taxon>Pseudomonadota</taxon>
        <taxon>Betaproteobacteria</taxon>
        <taxon>Burkholderiales</taxon>
        <taxon>Alcaligenaceae</taxon>
    </lineage>
</organism>
<dbReference type="OrthoDB" id="8640830at2"/>
<name>A0A4Q7VFQ8_9BURK</name>
<accession>A0A4Q7VFQ8</accession>
<dbReference type="SUPFAM" id="SSF53850">
    <property type="entry name" value="Periplasmic binding protein-like II"/>
    <property type="match status" value="1"/>
</dbReference>
<comment type="caution">
    <text evidence="3">The sequence shown here is derived from an EMBL/GenBank/DDBJ whole genome shotgun (WGS) entry which is preliminary data.</text>
</comment>
<gene>
    <name evidence="3" type="ORF">EV681_3069</name>
</gene>
<dbReference type="Proteomes" id="UP000293398">
    <property type="component" value="Unassembled WGS sequence"/>
</dbReference>
<dbReference type="AlphaFoldDB" id="A0A4Q7VFQ8"/>
<dbReference type="Pfam" id="PF03401">
    <property type="entry name" value="TctC"/>
    <property type="match status" value="1"/>
</dbReference>
<dbReference type="InterPro" id="IPR005064">
    <property type="entry name" value="BUG"/>
</dbReference>
<dbReference type="PANTHER" id="PTHR42928:SF5">
    <property type="entry name" value="BLR1237 PROTEIN"/>
    <property type="match status" value="1"/>
</dbReference>
<keyword evidence="2" id="KW-0732">Signal</keyword>
<dbReference type="EMBL" id="SHKO01000002">
    <property type="protein sequence ID" value="RZT94648.1"/>
    <property type="molecule type" value="Genomic_DNA"/>
</dbReference>
<dbReference type="PIRSF" id="PIRSF017082">
    <property type="entry name" value="YflP"/>
    <property type="match status" value="1"/>
</dbReference>
<evidence type="ECO:0000313" key="3">
    <source>
        <dbReference type="EMBL" id="RZT94648.1"/>
    </source>
</evidence>
<evidence type="ECO:0000313" key="4">
    <source>
        <dbReference type="Proteomes" id="UP000293398"/>
    </source>
</evidence>
<evidence type="ECO:0000256" key="1">
    <source>
        <dbReference type="ARBA" id="ARBA00006987"/>
    </source>
</evidence>
<evidence type="ECO:0000256" key="2">
    <source>
        <dbReference type="SAM" id="SignalP"/>
    </source>
</evidence>